<evidence type="ECO:0000313" key="1">
    <source>
        <dbReference type="EMBL" id="KON62796.1"/>
    </source>
</evidence>
<comment type="caution">
    <text evidence="1">The sequence shown here is derived from an EMBL/GenBank/DDBJ whole genome shotgun (WGS) entry which is preliminary data.</text>
</comment>
<keyword evidence="2" id="KW-1185">Reference proteome</keyword>
<dbReference type="Proteomes" id="UP000037566">
    <property type="component" value="Unassembled WGS sequence"/>
</dbReference>
<dbReference type="PATRIC" id="fig|33995.3.peg.4111"/>
<dbReference type="AlphaFoldDB" id="A0A0M0ECW0"/>
<dbReference type="RefSeq" id="WP_053324197.1">
    <property type="nucleotide sequence ID" value="NZ_LHUQ01000065.1"/>
</dbReference>
<protein>
    <submittedName>
        <fullName evidence="1">Uncharacterized protein</fullName>
    </submittedName>
</protein>
<dbReference type="EMBL" id="LHUQ01000065">
    <property type="protein sequence ID" value="KON62796.1"/>
    <property type="molecule type" value="Genomic_DNA"/>
</dbReference>
<gene>
    <name evidence="1" type="ORF">KOEU_37140</name>
</gene>
<evidence type="ECO:0000313" key="2">
    <source>
        <dbReference type="Proteomes" id="UP000037566"/>
    </source>
</evidence>
<reference evidence="1" key="1">
    <citation type="submission" date="2015-08" db="EMBL/GenBank/DDBJ databases">
        <title>Draft genome sequence of Komagataeibacter europaeus CECT 8546 a cellulose producer strain from vinegar produced by the traditional method.</title>
        <authorList>
            <person name="Poehlein A."/>
            <person name="Valera M.J."/>
            <person name="Haack F.S."/>
            <person name="Mas A."/>
            <person name="Daniel R."/>
            <person name="Streit W.R."/>
            <person name="Mateo E."/>
        </authorList>
    </citation>
    <scope>NUCLEOTIDE SEQUENCE [LARGE SCALE GENOMIC DNA]</scope>
    <source>
        <strain evidence="1">CECT 8546</strain>
    </source>
</reference>
<proteinExistence type="predicted"/>
<accession>A0A0M0ECW0</accession>
<dbReference type="STRING" id="33995.KOEU_37140"/>
<name>A0A0M0ECW0_KOMEU</name>
<organism evidence="1 2">
    <name type="scientific">Komagataeibacter europaeus</name>
    <name type="common">Gluconacetobacter europaeus</name>
    <dbReference type="NCBI Taxonomy" id="33995"/>
    <lineage>
        <taxon>Bacteria</taxon>
        <taxon>Pseudomonadati</taxon>
        <taxon>Pseudomonadota</taxon>
        <taxon>Alphaproteobacteria</taxon>
        <taxon>Acetobacterales</taxon>
        <taxon>Acetobacteraceae</taxon>
        <taxon>Komagataeibacter</taxon>
    </lineage>
</organism>
<sequence length="122" mass="13682">MDNKLSELSKPVAWRFVSLKGDIVFSAIKPIRDPDGKTEQPLYSQWYVSALLAKLEAKDKRIAELDASETQLIQERDEAEIALADMYEAATGSRPEWSNFFGFADAVEEVAQVRVTAEGDEQ</sequence>